<dbReference type="EMBL" id="BAABFB010000052">
    <property type="protein sequence ID" value="GAA4483317.1"/>
    <property type="molecule type" value="Genomic_DNA"/>
</dbReference>
<dbReference type="InterPro" id="IPR000792">
    <property type="entry name" value="Tscrpt_reg_LuxR_C"/>
</dbReference>
<accession>A0ABP8P7V0</accession>
<reference evidence="3" key="1">
    <citation type="journal article" date="2019" name="Int. J. Syst. Evol. Microbiol.">
        <title>The Global Catalogue of Microorganisms (GCM) 10K type strain sequencing project: providing services to taxonomists for standard genome sequencing and annotation.</title>
        <authorList>
            <consortium name="The Broad Institute Genomics Platform"/>
            <consortium name="The Broad Institute Genome Sequencing Center for Infectious Disease"/>
            <person name="Wu L."/>
            <person name="Ma J."/>
        </authorList>
    </citation>
    <scope>NUCLEOTIDE SEQUENCE [LARGE SCALE GENOMIC DNA]</scope>
    <source>
        <strain evidence="3">JCM 32206</strain>
    </source>
</reference>
<evidence type="ECO:0000313" key="3">
    <source>
        <dbReference type="Proteomes" id="UP001501183"/>
    </source>
</evidence>
<comment type="caution">
    <text evidence="2">The sequence shown here is derived from an EMBL/GenBank/DDBJ whole genome shotgun (WGS) entry which is preliminary data.</text>
</comment>
<protein>
    <recommendedName>
        <fullName evidence="1">HTH luxR-type domain-containing protein</fullName>
    </recommendedName>
</protein>
<feature type="domain" description="HTH luxR-type" evidence="1">
    <location>
        <begin position="4"/>
        <end position="58"/>
    </location>
</feature>
<gene>
    <name evidence="2" type="ORF">GCM10023094_34710</name>
</gene>
<keyword evidence="3" id="KW-1185">Reference proteome</keyword>
<dbReference type="Proteomes" id="UP001501183">
    <property type="component" value="Unassembled WGS sequence"/>
</dbReference>
<dbReference type="Pfam" id="PF00196">
    <property type="entry name" value="GerE"/>
    <property type="match status" value="1"/>
</dbReference>
<proteinExistence type="predicted"/>
<evidence type="ECO:0000313" key="2">
    <source>
        <dbReference type="EMBL" id="GAA4483317.1"/>
    </source>
</evidence>
<dbReference type="InterPro" id="IPR036388">
    <property type="entry name" value="WH-like_DNA-bd_sf"/>
</dbReference>
<dbReference type="SUPFAM" id="SSF46894">
    <property type="entry name" value="C-terminal effector domain of the bipartite response regulators"/>
    <property type="match status" value="1"/>
</dbReference>
<name>A0ABP8P7V0_9NOCA</name>
<dbReference type="SMART" id="SM00421">
    <property type="entry name" value="HTH_LUXR"/>
    <property type="match status" value="1"/>
</dbReference>
<evidence type="ECO:0000259" key="1">
    <source>
        <dbReference type="SMART" id="SM00421"/>
    </source>
</evidence>
<dbReference type="InterPro" id="IPR016032">
    <property type="entry name" value="Sig_transdc_resp-reg_C-effctor"/>
</dbReference>
<dbReference type="Gene3D" id="1.10.10.10">
    <property type="entry name" value="Winged helix-like DNA-binding domain superfamily/Winged helix DNA-binding domain"/>
    <property type="match status" value="1"/>
</dbReference>
<organism evidence="2 3">
    <name type="scientific">Rhodococcus olei</name>
    <dbReference type="NCBI Taxonomy" id="2161675"/>
    <lineage>
        <taxon>Bacteria</taxon>
        <taxon>Bacillati</taxon>
        <taxon>Actinomycetota</taxon>
        <taxon>Actinomycetes</taxon>
        <taxon>Mycobacteriales</taxon>
        <taxon>Nocardiaceae</taxon>
        <taxon>Rhodococcus</taxon>
    </lineage>
</organism>
<sequence length="118" mass="13102">MRRPYALTGTETEVAVQTAQGDGLKLIAERLPVSITTIRTHLQHLFGPSSRTRLLPSIGPVLTRLFSAAPHGIRASEHEITSRIEGPRERMGLLHDRESVDRIHACTAQLPYPMSVTR</sequence>